<keyword evidence="3" id="KW-1185">Reference proteome</keyword>
<evidence type="ECO:0000313" key="3">
    <source>
        <dbReference type="Proteomes" id="UP000199608"/>
    </source>
</evidence>
<sequence length="239" mass="26968">MENSNREKKRSYAGLLMLILFLGIAGGVYVIQTDLKKIFPGTYPGVVPPIQAKFFFLRDMIEIRLSREPSSDRIVIFAYDDAGRQVTILKPIYDRVVKVMPGDLADFRVDFTKGKNPGFEVFKKANNLMEEVNFFDLMIAAKAGNLKFGVQECLYPACSMCVSVCPVIANGVITMPRLEDGRIHPVIKHGGCPRSGKCFSLCKMGVIYKTDLRLSIKPEYLDKGNEDWSYFDTKKGRQQ</sequence>
<keyword evidence="1" id="KW-1133">Transmembrane helix</keyword>
<evidence type="ECO:0008006" key="4">
    <source>
        <dbReference type="Google" id="ProtNLM"/>
    </source>
</evidence>
<dbReference type="AlphaFoldDB" id="A0A1H2DN72"/>
<dbReference type="Gene3D" id="3.30.70.20">
    <property type="match status" value="1"/>
</dbReference>
<proteinExistence type="predicted"/>
<protein>
    <recommendedName>
        <fullName evidence="4">4Fe-4S ferredoxin-type domain-containing protein</fullName>
    </recommendedName>
</protein>
<dbReference type="Proteomes" id="UP000199608">
    <property type="component" value="Unassembled WGS sequence"/>
</dbReference>
<evidence type="ECO:0000313" key="2">
    <source>
        <dbReference type="EMBL" id="SDT84352.1"/>
    </source>
</evidence>
<dbReference type="SUPFAM" id="SSF54862">
    <property type="entry name" value="4Fe-4S ferredoxins"/>
    <property type="match status" value="1"/>
</dbReference>
<name>A0A1H2DN72_9BACT</name>
<organism evidence="2 3">
    <name type="scientific">Desulfobacula phenolica</name>
    <dbReference type="NCBI Taxonomy" id="90732"/>
    <lineage>
        <taxon>Bacteria</taxon>
        <taxon>Pseudomonadati</taxon>
        <taxon>Thermodesulfobacteriota</taxon>
        <taxon>Desulfobacteria</taxon>
        <taxon>Desulfobacterales</taxon>
        <taxon>Desulfobacteraceae</taxon>
        <taxon>Desulfobacula</taxon>
    </lineage>
</organism>
<dbReference type="EMBL" id="FNLL01000001">
    <property type="protein sequence ID" value="SDT84352.1"/>
    <property type="molecule type" value="Genomic_DNA"/>
</dbReference>
<feature type="transmembrane region" description="Helical" evidence="1">
    <location>
        <begin position="12"/>
        <end position="31"/>
    </location>
</feature>
<keyword evidence="1" id="KW-0812">Transmembrane</keyword>
<accession>A0A1H2DN72</accession>
<gene>
    <name evidence="2" type="ORF">SAMN04487931_101212</name>
</gene>
<keyword evidence="1" id="KW-0472">Membrane</keyword>
<reference evidence="3" key="1">
    <citation type="submission" date="2016-10" db="EMBL/GenBank/DDBJ databases">
        <authorList>
            <person name="Varghese N."/>
            <person name="Submissions S."/>
        </authorList>
    </citation>
    <scope>NUCLEOTIDE SEQUENCE [LARGE SCALE GENOMIC DNA]</scope>
    <source>
        <strain evidence="3">DSM 3384</strain>
    </source>
</reference>
<dbReference type="RefSeq" id="WP_092229571.1">
    <property type="nucleotide sequence ID" value="NZ_FNLL01000001.1"/>
</dbReference>
<evidence type="ECO:0000256" key="1">
    <source>
        <dbReference type="SAM" id="Phobius"/>
    </source>
</evidence>